<dbReference type="PROSITE" id="PS51030">
    <property type="entry name" value="NUCLEAR_REC_DBD_2"/>
    <property type="match status" value="1"/>
</dbReference>
<evidence type="ECO:0000256" key="8">
    <source>
        <dbReference type="ARBA" id="ARBA00023242"/>
    </source>
</evidence>
<dbReference type="AlphaFoldDB" id="A0AAV5W3N7"/>
<keyword evidence="8 9" id="KW-0539">Nucleus</keyword>
<dbReference type="PANTHER" id="PTHR46011">
    <property type="entry name" value="NUCLEAR HORMONE RECEPTOR FAMILY MEMBER NHR-86-RELATED"/>
    <property type="match status" value="1"/>
</dbReference>
<reference evidence="12" key="1">
    <citation type="submission" date="2023-10" db="EMBL/GenBank/DDBJ databases">
        <title>Genome assembly of Pristionchus species.</title>
        <authorList>
            <person name="Yoshida K."/>
            <person name="Sommer R.J."/>
        </authorList>
    </citation>
    <scope>NUCLEOTIDE SEQUENCE</scope>
    <source>
        <strain evidence="12">RS5133</strain>
    </source>
</reference>
<dbReference type="InterPro" id="IPR001628">
    <property type="entry name" value="Znf_hrmn_rcpt"/>
</dbReference>
<evidence type="ECO:0000313" key="13">
    <source>
        <dbReference type="Proteomes" id="UP001432322"/>
    </source>
</evidence>
<keyword evidence="13" id="KW-1185">Reference proteome</keyword>
<dbReference type="Gene3D" id="3.30.50.10">
    <property type="entry name" value="Erythroid Transcription Factor GATA-1, subunit A"/>
    <property type="match status" value="1"/>
</dbReference>
<dbReference type="Pfam" id="PF00104">
    <property type="entry name" value="Hormone_recep"/>
    <property type="match status" value="1"/>
</dbReference>
<keyword evidence="1 9" id="KW-0479">Metal-binding</keyword>
<comment type="subcellular location">
    <subcellularLocation>
        <location evidence="9">Nucleus</location>
    </subcellularLocation>
</comment>
<dbReference type="Gene3D" id="1.10.565.10">
    <property type="entry name" value="Retinoid X Receptor"/>
    <property type="match status" value="1"/>
</dbReference>
<name>A0AAV5W3N7_9BILA</name>
<dbReference type="GO" id="GO:0005634">
    <property type="term" value="C:nucleus"/>
    <property type="evidence" value="ECO:0007669"/>
    <property type="project" value="UniProtKB-SubCell"/>
</dbReference>
<dbReference type="SMART" id="SM00399">
    <property type="entry name" value="ZnF_C4"/>
    <property type="match status" value="1"/>
</dbReference>
<evidence type="ECO:0000256" key="6">
    <source>
        <dbReference type="ARBA" id="ARBA00023163"/>
    </source>
</evidence>
<dbReference type="PROSITE" id="PS00031">
    <property type="entry name" value="NUCLEAR_REC_DBD_1"/>
    <property type="match status" value="1"/>
</dbReference>
<organism evidence="12 13">
    <name type="scientific">Pristionchus fissidentatus</name>
    <dbReference type="NCBI Taxonomy" id="1538716"/>
    <lineage>
        <taxon>Eukaryota</taxon>
        <taxon>Metazoa</taxon>
        <taxon>Ecdysozoa</taxon>
        <taxon>Nematoda</taxon>
        <taxon>Chromadorea</taxon>
        <taxon>Rhabditida</taxon>
        <taxon>Rhabditina</taxon>
        <taxon>Diplogasteromorpha</taxon>
        <taxon>Diplogasteroidea</taxon>
        <taxon>Neodiplogasteridae</taxon>
        <taxon>Pristionchus</taxon>
    </lineage>
</organism>
<dbReference type="InterPro" id="IPR035500">
    <property type="entry name" value="NHR-like_dom_sf"/>
</dbReference>
<dbReference type="EMBL" id="BTSY01000004">
    <property type="protein sequence ID" value="GMT26178.1"/>
    <property type="molecule type" value="Genomic_DNA"/>
</dbReference>
<protein>
    <recommendedName>
        <fullName evidence="14">Nuclear receptor</fullName>
    </recommendedName>
</protein>
<dbReference type="SMART" id="SM00430">
    <property type="entry name" value="HOLI"/>
    <property type="match status" value="1"/>
</dbReference>
<dbReference type="InterPro" id="IPR013088">
    <property type="entry name" value="Znf_NHR/GATA"/>
</dbReference>
<keyword evidence="6 9" id="KW-0804">Transcription</keyword>
<keyword evidence="3 9" id="KW-0862">Zinc</keyword>
<feature type="non-terminal residue" evidence="12">
    <location>
        <position position="1"/>
    </location>
</feature>
<dbReference type="InterPro" id="IPR000536">
    <property type="entry name" value="Nucl_hrmn_rcpt_lig-bd"/>
</dbReference>
<evidence type="ECO:0000259" key="10">
    <source>
        <dbReference type="PROSITE" id="PS51030"/>
    </source>
</evidence>
<evidence type="ECO:0000256" key="5">
    <source>
        <dbReference type="ARBA" id="ARBA00023125"/>
    </source>
</evidence>
<evidence type="ECO:0000256" key="1">
    <source>
        <dbReference type="ARBA" id="ARBA00022723"/>
    </source>
</evidence>
<sequence>TMADEASCSRMKCLICATPVSTMYYGIEACRACANFFKRAKLLGKALACRQGDYKCVIVKDEKHICRRCRFDRCTAAGMIYTKVNRKRTLVEVIPDVIPKVEQVAEDPNQLTFLQRIEREYNASLERRKEKELLWLRDCTDFKLAPHPTMKIYLSNYANYAQLSYITIDETRIFYERTFPTIAQLSDNEQEHLFKSFFLKFAIIENIYRTRSIWGEFKQYIMLTVESCVDITDGNLFVEEGQGGVNREALVSSLNTLHEAQYEILVPAMLRAQITIKEFHAMLALVLCEIEGSCDISDHALSVVDDIQAEILNDLQQYYKEDVGLDDFSTRLGNLTTLNHAIRECYTTIATSIRMQTMLFDFYATDDIMMQFFT</sequence>
<evidence type="ECO:0008006" key="14">
    <source>
        <dbReference type="Google" id="ProtNLM"/>
    </source>
</evidence>
<evidence type="ECO:0000256" key="2">
    <source>
        <dbReference type="ARBA" id="ARBA00022771"/>
    </source>
</evidence>
<keyword evidence="5 9" id="KW-0238">DNA-binding</keyword>
<feature type="domain" description="NR LBD" evidence="11">
    <location>
        <begin position="106"/>
        <end position="374"/>
    </location>
</feature>
<keyword evidence="2 9" id="KW-0863">Zinc-finger</keyword>
<comment type="caution">
    <text evidence="12">The sequence shown here is derived from an EMBL/GenBank/DDBJ whole genome shotgun (WGS) entry which is preliminary data.</text>
</comment>
<dbReference type="SUPFAM" id="SSF48508">
    <property type="entry name" value="Nuclear receptor ligand-binding domain"/>
    <property type="match status" value="1"/>
</dbReference>
<dbReference type="Proteomes" id="UP001432322">
    <property type="component" value="Unassembled WGS sequence"/>
</dbReference>
<comment type="similarity">
    <text evidence="9">Belongs to the nuclear hormone receptor family.</text>
</comment>
<dbReference type="GO" id="GO:0043565">
    <property type="term" value="F:sequence-specific DNA binding"/>
    <property type="evidence" value="ECO:0007669"/>
    <property type="project" value="InterPro"/>
</dbReference>
<proteinExistence type="inferred from homology"/>
<dbReference type="SUPFAM" id="SSF57716">
    <property type="entry name" value="Glucocorticoid receptor-like (DNA-binding domain)"/>
    <property type="match status" value="1"/>
</dbReference>
<gene>
    <name evidence="12" type="ORF">PFISCL1PPCAC_17475</name>
</gene>
<dbReference type="Pfam" id="PF00105">
    <property type="entry name" value="zf-C4"/>
    <property type="match status" value="1"/>
</dbReference>
<evidence type="ECO:0000256" key="9">
    <source>
        <dbReference type="RuleBase" id="RU004334"/>
    </source>
</evidence>
<keyword evidence="4 9" id="KW-0805">Transcription regulation</keyword>
<dbReference type="PANTHER" id="PTHR46011:SF6">
    <property type="entry name" value="HIGH ZINC ACTIVATED NUCLEAR RECEPTOR PROTEIN"/>
    <property type="match status" value="1"/>
</dbReference>
<evidence type="ECO:0000256" key="7">
    <source>
        <dbReference type="ARBA" id="ARBA00023170"/>
    </source>
</evidence>
<dbReference type="GO" id="GO:0003700">
    <property type="term" value="F:DNA-binding transcription factor activity"/>
    <property type="evidence" value="ECO:0007669"/>
    <property type="project" value="InterPro"/>
</dbReference>
<dbReference type="PROSITE" id="PS51843">
    <property type="entry name" value="NR_LBD"/>
    <property type="match status" value="1"/>
</dbReference>
<evidence type="ECO:0000256" key="4">
    <source>
        <dbReference type="ARBA" id="ARBA00023015"/>
    </source>
</evidence>
<evidence type="ECO:0000256" key="3">
    <source>
        <dbReference type="ARBA" id="ARBA00022833"/>
    </source>
</evidence>
<accession>A0AAV5W3N7</accession>
<dbReference type="GO" id="GO:0008270">
    <property type="term" value="F:zinc ion binding"/>
    <property type="evidence" value="ECO:0007669"/>
    <property type="project" value="UniProtKB-KW"/>
</dbReference>
<keyword evidence="7 9" id="KW-0675">Receptor</keyword>
<dbReference type="PRINTS" id="PR00047">
    <property type="entry name" value="STROIDFINGER"/>
</dbReference>
<evidence type="ECO:0000259" key="11">
    <source>
        <dbReference type="PROSITE" id="PS51843"/>
    </source>
</evidence>
<feature type="domain" description="Nuclear receptor" evidence="10">
    <location>
        <begin position="10"/>
        <end position="86"/>
    </location>
</feature>
<evidence type="ECO:0000313" key="12">
    <source>
        <dbReference type="EMBL" id="GMT26178.1"/>
    </source>
</evidence>